<keyword evidence="2" id="KW-1133">Transmembrane helix</keyword>
<evidence type="ECO:0000256" key="2">
    <source>
        <dbReference type="SAM" id="Phobius"/>
    </source>
</evidence>
<dbReference type="Pfam" id="PF01476">
    <property type="entry name" value="LysM"/>
    <property type="match status" value="1"/>
</dbReference>
<evidence type="ECO:0000259" key="3">
    <source>
        <dbReference type="PROSITE" id="PS51782"/>
    </source>
</evidence>
<keyword evidence="2" id="KW-0472">Membrane</keyword>
<organism evidence="4 5">
    <name type="scientific">Actinomyces ruminicola</name>
    <dbReference type="NCBI Taxonomy" id="332524"/>
    <lineage>
        <taxon>Bacteria</taxon>
        <taxon>Bacillati</taxon>
        <taxon>Actinomycetota</taxon>
        <taxon>Actinomycetes</taxon>
        <taxon>Actinomycetales</taxon>
        <taxon>Actinomycetaceae</taxon>
        <taxon>Actinomyces</taxon>
    </lineage>
</organism>
<feature type="region of interest" description="Disordered" evidence="1">
    <location>
        <begin position="61"/>
        <end position="80"/>
    </location>
</feature>
<dbReference type="Proteomes" id="UP000199671">
    <property type="component" value="Unassembled WGS sequence"/>
</dbReference>
<protein>
    <submittedName>
        <fullName evidence="4">LysM domain-containing protein</fullName>
    </submittedName>
</protein>
<evidence type="ECO:0000313" key="4">
    <source>
        <dbReference type="EMBL" id="SDM83143.1"/>
    </source>
</evidence>
<feature type="transmembrane region" description="Helical" evidence="2">
    <location>
        <begin position="111"/>
        <end position="135"/>
    </location>
</feature>
<dbReference type="SMART" id="SM00257">
    <property type="entry name" value="LysM"/>
    <property type="match status" value="1"/>
</dbReference>
<dbReference type="PROSITE" id="PS51782">
    <property type="entry name" value="LYSM"/>
    <property type="match status" value="1"/>
</dbReference>
<dbReference type="AlphaFoldDB" id="A0A1G9WFV2"/>
<gene>
    <name evidence="4" type="ORF">SAMN04487766_107114</name>
</gene>
<name>A0A1G9WFV2_9ACTO</name>
<dbReference type="InterPro" id="IPR018392">
    <property type="entry name" value="LysM"/>
</dbReference>
<dbReference type="OrthoDB" id="5084290at2"/>
<reference evidence="4 5" key="1">
    <citation type="submission" date="2016-10" db="EMBL/GenBank/DDBJ databases">
        <authorList>
            <person name="de Groot N.N."/>
        </authorList>
    </citation>
    <scope>NUCLEOTIDE SEQUENCE [LARGE SCALE GENOMIC DNA]</scope>
    <source>
        <strain evidence="4 5">KPR-7B</strain>
    </source>
</reference>
<feature type="domain" description="LysM" evidence="3">
    <location>
        <begin position="146"/>
        <end position="194"/>
    </location>
</feature>
<keyword evidence="2" id="KW-0812">Transmembrane</keyword>
<accession>A0A1G9WFV2</accession>
<dbReference type="InterPro" id="IPR036779">
    <property type="entry name" value="LysM_dom_sf"/>
</dbReference>
<evidence type="ECO:0000313" key="5">
    <source>
        <dbReference type="Proteomes" id="UP000199671"/>
    </source>
</evidence>
<dbReference type="EMBL" id="FNHU01000007">
    <property type="protein sequence ID" value="SDM83143.1"/>
    <property type="molecule type" value="Genomic_DNA"/>
</dbReference>
<dbReference type="SUPFAM" id="SSF54106">
    <property type="entry name" value="LysM domain"/>
    <property type="match status" value="1"/>
</dbReference>
<sequence length="197" mass="19774">MSALAVPLPPRLRLVSAEDGPASRLSVVTGVSGGAVAPAAERDDALADASRRPRLRLVTGGAASAVPGPLEPTRRPVTPRRARPLAVPVVSEYPAEAARPGRKAVAPLPAVVRLLLVIGALVLAAVLVVAGGIVLSGFQSAPVETTIATVQSGQSLWDIAVATGAGDVNEVMAQIVDLNGLTSSTLQAGQTLVVPAG</sequence>
<evidence type="ECO:0000256" key="1">
    <source>
        <dbReference type="SAM" id="MobiDB-lite"/>
    </source>
</evidence>
<proteinExistence type="predicted"/>
<dbReference type="CDD" id="cd00118">
    <property type="entry name" value="LysM"/>
    <property type="match status" value="1"/>
</dbReference>
<dbReference type="Gene3D" id="3.10.350.10">
    <property type="entry name" value="LysM domain"/>
    <property type="match status" value="1"/>
</dbReference>